<name>A0A9W5RZX8_9BACL</name>
<dbReference type="Proteomes" id="UP000053750">
    <property type="component" value="Unassembled WGS sequence"/>
</dbReference>
<evidence type="ECO:0000259" key="2">
    <source>
        <dbReference type="Pfam" id="PF00535"/>
    </source>
</evidence>
<dbReference type="InterPro" id="IPR029044">
    <property type="entry name" value="Nucleotide-diphossugar_trans"/>
</dbReference>
<evidence type="ECO:0000313" key="3">
    <source>
        <dbReference type="EMBL" id="EXX85749.1"/>
    </source>
</evidence>
<reference evidence="3 4" key="1">
    <citation type="submission" date="2014-02" db="EMBL/GenBank/DDBJ databases">
        <title>Genome sequence of Paenibacillus darwinianus reveals adaptive mechanisms for survival in Antarctic soils.</title>
        <authorList>
            <person name="Dsouza M."/>
            <person name="Taylor M.W."/>
            <person name="Turner S.J."/>
            <person name="Aislabie J."/>
        </authorList>
    </citation>
    <scope>NUCLEOTIDE SEQUENCE [LARGE SCALE GENOMIC DNA]</scope>
    <source>
        <strain evidence="3 4">CE1</strain>
    </source>
</reference>
<evidence type="ECO:0000313" key="4">
    <source>
        <dbReference type="Proteomes" id="UP000053750"/>
    </source>
</evidence>
<feature type="transmembrane region" description="Helical" evidence="1">
    <location>
        <begin position="215"/>
        <end position="234"/>
    </location>
</feature>
<dbReference type="EMBL" id="JFHU01000212">
    <property type="protein sequence ID" value="EXX85749.1"/>
    <property type="molecule type" value="Genomic_DNA"/>
</dbReference>
<dbReference type="SUPFAM" id="SSF53448">
    <property type="entry name" value="Nucleotide-diphospho-sugar transferases"/>
    <property type="match status" value="1"/>
</dbReference>
<keyword evidence="4" id="KW-1185">Reference proteome</keyword>
<dbReference type="InterPro" id="IPR050256">
    <property type="entry name" value="Glycosyltransferase_2"/>
</dbReference>
<comment type="caution">
    <text evidence="3">The sequence shown here is derived from an EMBL/GenBank/DDBJ whole genome shotgun (WGS) entry which is preliminary data.</text>
</comment>
<dbReference type="PANTHER" id="PTHR48090:SF7">
    <property type="entry name" value="RFBJ PROTEIN"/>
    <property type="match status" value="1"/>
</dbReference>
<dbReference type="RefSeq" id="WP_036584925.1">
    <property type="nucleotide sequence ID" value="NZ_KK082192.1"/>
</dbReference>
<dbReference type="AlphaFoldDB" id="A0A9W5RZX8"/>
<keyword evidence="1" id="KW-0812">Transmembrane</keyword>
<dbReference type="Gene3D" id="3.90.550.10">
    <property type="entry name" value="Spore Coat Polysaccharide Biosynthesis Protein SpsA, Chain A"/>
    <property type="match status" value="1"/>
</dbReference>
<dbReference type="Pfam" id="PF00535">
    <property type="entry name" value="Glycos_transf_2"/>
    <property type="match status" value="1"/>
</dbReference>
<organism evidence="3 4">
    <name type="scientific">Paenibacillus darwinianus</name>
    <dbReference type="NCBI Taxonomy" id="1380763"/>
    <lineage>
        <taxon>Bacteria</taxon>
        <taxon>Bacillati</taxon>
        <taxon>Bacillota</taxon>
        <taxon>Bacilli</taxon>
        <taxon>Bacillales</taxon>
        <taxon>Paenibacillaceae</taxon>
        <taxon>Paenibacillus</taxon>
    </lineage>
</organism>
<keyword evidence="1" id="KW-1133">Transmembrane helix</keyword>
<dbReference type="GO" id="GO:0016740">
    <property type="term" value="F:transferase activity"/>
    <property type="evidence" value="ECO:0007669"/>
    <property type="project" value="UniProtKB-KW"/>
</dbReference>
<accession>A0A9W5RZX8</accession>
<protein>
    <submittedName>
        <fullName evidence="3">Glycosyl transferase family 2</fullName>
    </submittedName>
</protein>
<proteinExistence type="predicted"/>
<keyword evidence="1" id="KW-0472">Membrane</keyword>
<evidence type="ECO:0000256" key="1">
    <source>
        <dbReference type="SAM" id="Phobius"/>
    </source>
</evidence>
<keyword evidence="3" id="KW-0808">Transferase</keyword>
<sequence>MADTLVVIPAYNEEASIAETLEELLKHNVGADILVVNDGSGDRTGEAAAGFPVHLVQHPVNLGYGAALQTGYKFALQNGFRYVVQFDADGQHSPDDLRSLIAEMRMDDADIVIGSRFLGNRAFNPGKRKRLAIRVFRTLIYMFTRVTVTDPTSGLRGMNARLFGLYSERGRFPSDFPDADIIIHMLLHRFRLREFPIGSKERAAGTSMHSGLKPIIYMFKVILSIVAVLVNYGLDARRKTNA</sequence>
<feature type="domain" description="Glycosyltransferase 2-like" evidence="2">
    <location>
        <begin position="6"/>
        <end position="163"/>
    </location>
</feature>
<dbReference type="CDD" id="cd04179">
    <property type="entry name" value="DPM_DPG-synthase_like"/>
    <property type="match status" value="1"/>
</dbReference>
<gene>
    <name evidence="3" type="ORF">BG53_07710</name>
</gene>
<dbReference type="PANTHER" id="PTHR48090">
    <property type="entry name" value="UNDECAPRENYL-PHOSPHATE 4-DEOXY-4-FORMAMIDO-L-ARABINOSE TRANSFERASE-RELATED"/>
    <property type="match status" value="1"/>
</dbReference>
<dbReference type="InterPro" id="IPR001173">
    <property type="entry name" value="Glyco_trans_2-like"/>
</dbReference>